<keyword evidence="9 16" id="KW-0547">Nucleotide-binding</keyword>
<feature type="binding site" evidence="16">
    <location>
        <position position="123"/>
    </location>
    <ligand>
        <name>ATP</name>
        <dbReference type="ChEBI" id="CHEBI:30616"/>
    </ligand>
</feature>
<name>A0ABU2HI32_9GAMM</name>
<dbReference type="PANTHER" id="PTHR34265">
    <property type="entry name" value="TYPE III PANTOTHENATE KINASE"/>
    <property type="match status" value="1"/>
</dbReference>
<feature type="binding site" evidence="16">
    <location>
        <position position="120"/>
    </location>
    <ligand>
        <name>K(+)</name>
        <dbReference type="ChEBI" id="CHEBI:29103"/>
    </ligand>
</feature>
<dbReference type="PANTHER" id="PTHR34265:SF1">
    <property type="entry name" value="TYPE III PANTOTHENATE KINASE"/>
    <property type="match status" value="1"/>
</dbReference>
<gene>
    <name evidence="16" type="primary">coaX</name>
    <name evidence="17" type="ORF">RKA07_09355</name>
</gene>
<feature type="binding site" evidence="16">
    <location>
        <begin position="98"/>
        <end position="101"/>
    </location>
    <ligand>
        <name>substrate</name>
    </ligand>
</feature>
<evidence type="ECO:0000256" key="16">
    <source>
        <dbReference type="HAMAP-Rule" id="MF_01274"/>
    </source>
</evidence>
<evidence type="ECO:0000256" key="4">
    <source>
        <dbReference type="ARBA" id="ARBA00005225"/>
    </source>
</evidence>
<dbReference type="InterPro" id="IPR004619">
    <property type="entry name" value="Type_III_PanK"/>
</dbReference>
<comment type="catalytic activity">
    <reaction evidence="1 16">
        <text>(R)-pantothenate + ATP = (R)-4'-phosphopantothenate + ADP + H(+)</text>
        <dbReference type="Rhea" id="RHEA:16373"/>
        <dbReference type="ChEBI" id="CHEBI:10986"/>
        <dbReference type="ChEBI" id="CHEBI:15378"/>
        <dbReference type="ChEBI" id="CHEBI:29032"/>
        <dbReference type="ChEBI" id="CHEBI:30616"/>
        <dbReference type="ChEBI" id="CHEBI:456216"/>
        <dbReference type="EC" id="2.7.1.33"/>
    </reaction>
</comment>
<dbReference type="GO" id="GO:0004594">
    <property type="term" value="F:pantothenate kinase activity"/>
    <property type="evidence" value="ECO:0007669"/>
    <property type="project" value="UniProtKB-EC"/>
</dbReference>
<evidence type="ECO:0000256" key="7">
    <source>
        <dbReference type="ARBA" id="ARBA00022490"/>
    </source>
</evidence>
<evidence type="ECO:0000256" key="5">
    <source>
        <dbReference type="ARBA" id="ARBA00011738"/>
    </source>
</evidence>
<comment type="cofactor">
    <cofactor evidence="2">
        <name>K(+)</name>
        <dbReference type="ChEBI" id="CHEBI:29103"/>
    </cofactor>
</comment>
<comment type="similarity">
    <text evidence="14 16">Belongs to the type III pantothenate kinase family.</text>
</comment>
<organism evidence="17 18">
    <name type="scientific">Marinobacter xiaoshiensis</name>
    <dbReference type="NCBI Taxonomy" id="3073652"/>
    <lineage>
        <taxon>Bacteria</taxon>
        <taxon>Pseudomonadati</taxon>
        <taxon>Pseudomonadota</taxon>
        <taxon>Gammaproteobacteria</taxon>
        <taxon>Pseudomonadales</taxon>
        <taxon>Marinobacteraceae</taxon>
        <taxon>Marinobacter</taxon>
    </lineage>
</organism>
<keyword evidence="11 16" id="KW-0067">ATP-binding</keyword>
<evidence type="ECO:0000313" key="17">
    <source>
        <dbReference type="EMBL" id="MDS1310295.1"/>
    </source>
</evidence>
<sequence length="244" mass="26525">MRLLIDAGNSRLKWRLEESGQVFDQGVGVTADVDPLPGFSAAEGRVSRVAVSTVASESKRVSLFKHLSSRFDAPVTFYWAEAVRGGLKSAYKDCSQMGADRWHAMYGAWQRRNQAFLVVDAGSAITVDYVDSEGRHLGGFILPGLNMMRRSLQVDAARIDFDPSQVLNTSLGVSTSECVNHGIAWLSEALVERVRRDCIALGISDILVTGGDAERLLQLGLVAEFRPSLVMDGLGLIDAEAHAE</sequence>
<accession>A0ABU2HI32</accession>
<evidence type="ECO:0000256" key="15">
    <source>
        <dbReference type="ARBA" id="ARBA00040883"/>
    </source>
</evidence>
<proteinExistence type="inferred from homology"/>
<comment type="pathway">
    <text evidence="4 16">Cofactor biosynthesis; coenzyme A biosynthesis; CoA from (R)-pantothenate: step 1/5.</text>
</comment>
<keyword evidence="7 16" id="KW-0963">Cytoplasm</keyword>
<evidence type="ECO:0000256" key="3">
    <source>
        <dbReference type="ARBA" id="ARBA00004496"/>
    </source>
</evidence>
<feature type="active site" description="Proton acceptor" evidence="16">
    <location>
        <position position="100"/>
    </location>
</feature>
<comment type="function">
    <text evidence="16">Catalyzes the phosphorylation of pantothenate (Pan), the first step in CoA biosynthesis.</text>
</comment>
<dbReference type="EMBL" id="JAVMBO010000012">
    <property type="protein sequence ID" value="MDS1310295.1"/>
    <property type="molecule type" value="Genomic_DNA"/>
</dbReference>
<comment type="subunit">
    <text evidence="5 16">Homodimer.</text>
</comment>
<keyword evidence="16" id="KW-0479">Metal-binding</keyword>
<evidence type="ECO:0000256" key="10">
    <source>
        <dbReference type="ARBA" id="ARBA00022777"/>
    </source>
</evidence>
<comment type="cofactor">
    <cofactor evidence="16">
        <name>NH4(+)</name>
        <dbReference type="ChEBI" id="CHEBI:28938"/>
    </cofactor>
    <cofactor evidence="16">
        <name>K(+)</name>
        <dbReference type="ChEBI" id="CHEBI:29103"/>
    </cofactor>
    <text evidence="16">A monovalent cation. Ammonium or potassium.</text>
</comment>
<reference evidence="17" key="1">
    <citation type="submission" date="2023-09" db="EMBL/GenBank/DDBJ databases">
        <title>Marinobacter sediminicola sp. nov. and Marinobacter maritimum sp. nov., isolated from marine sediment.</title>
        <authorList>
            <person name="An J."/>
        </authorList>
    </citation>
    <scope>NUCLEOTIDE SEQUENCE</scope>
    <source>
        <strain evidence="17">F60267</strain>
    </source>
</reference>
<dbReference type="Proteomes" id="UP001267407">
    <property type="component" value="Unassembled WGS sequence"/>
</dbReference>
<dbReference type="HAMAP" id="MF_01274">
    <property type="entry name" value="Pantothen_kinase_3"/>
    <property type="match status" value="1"/>
</dbReference>
<evidence type="ECO:0000256" key="8">
    <source>
        <dbReference type="ARBA" id="ARBA00022679"/>
    </source>
</evidence>
<comment type="subcellular location">
    <subcellularLocation>
        <location evidence="3 16">Cytoplasm</location>
    </subcellularLocation>
</comment>
<evidence type="ECO:0000256" key="2">
    <source>
        <dbReference type="ARBA" id="ARBA00001958"/>
    </source>
</evidence>
<keyword evidence="10 16" id="KW-0418">Kinase</keyword>
<evidence type="ECO:0000256" key="14">
    <source>
        <dbReference type="ARBA" id="ARBA00038036"/>
    </source>
</evidence>
<feature type="binding site" evidence="16">
    <location>
        <begin position="6"/>
        <end position="13"/>
    </location>
    <ligand>
        <name>ATP</name>
        <dbReference type="ChEBI" id="CHEBI:30616"/>
    </ligand>
</feature>
<evidence type="ECO:0000256" key="13">
    <source>
        <dbReference type="ARBA" id="ARBA00022993"/>
    </source>
</evidence>
<keyword evidence="13 16" id="KW-0173">Coenzyme A biosynthesis</keyword>
<evidence type="ECO:0000256" key="9">
    <source>
        <dbReference type="ARBA" id="ARBA00022741"/>
    </source>
</evidence>
<dbReference type="NCBIfam" id="TIGR00671">
    <property type="entry name" value="baf"/>
    <property type="match status" value="1"/>
</dbReference>
<dbReference type="RefSeq" id="WP_310966195.1">
    <property type="nucleotide sequence ID" value="NZ_JAVMBO010000012.1"/>
</dbReference>
<dbReference type="EC" id="2.7.1.33" evidence="6 16"/>
<comment type="caution">
    <text evidence="17">The sequence shown here is derived from an EMBL/GenBank/DDBJ whole genome shotgun (WGS) entry which is preliminary data.</text>
</comment>
<dbReference type="CDD" id="cd24015">
    <property type="entry name" value="ASKHA_NBD_PanK-III"/>
    <property type="match status" value="1"/>
</dbReference>
<protein>
    <recommendedName>
        <fullName evidence="15 16">Type III pantothenate kinase</fullName>
        <ecNumber evidence="6 16">2.7.1.33</ecNumber>
    </recommendedName>
    <alternativeName>
        <fullName evidence="16">PanK-III</fullName>
    </alternativeName>
    <alternativeName>
        <fullName evidence="16">Pantothenic acid kinase</fullName>
    </alternativeName>
</protein>
<keyword evidence="8 16" id="KW-0808">Transferase</keyword>
<evidence type="ECO:0000313" key="18">
    <source>
        <dbReference type="Proteomes" id="UP001267407"/>
    </source>
</evidence>
<evidence type="ECO:0000256" key="11">
    <source>
        <dbReference type="ARBA" id="ARBA00022840"/>
    </source>
</evidence>
<dbReference type="InterPro" id="IPR043129">
    <property type="entry name" value="ATPase_NBD"/>
</dbReference>
<keyword evidence="12 16" id="KW-0630">Potassium</keyword>
<dbReference type="Pfam" id="PF03309">
    <property type="entry name" value="Pan_kinase"/>
    <property type="match status" value="1"/>
</dbReference>
<dbReference type="Gene3D" id="3.30.420.40">
    <property type="match status" value="2"/>
</dbReference>
<feature type="binding site" evidence="16">
    <location>
        <position position="91"/>
    </location>
    <ligand>
        <name>substrate</name>
    </ligand>
</feature>
<evidence type="ECO:0000256" key="6">
    <source>
        <dbReference type="ARBA" id="ARBA00012102"/>
    </source>
</evidence>
<feature type="binding site" evidence="16">
    <location>
        <position position="175"/>
    </location>
    <ligand>
        <name>substrate</name>
    </ligand>
</feature>
<evidence type="ECO:0000256" key="1">
    <source>
        <dbReference type="ARBA" id="ARBA00001206"/>
    </source>
</evidence>
<dbReference type="SUPFAM" id="SSF53067">
    <property type="entry name" value="Actin-like ATPase domain"/>
    <property type="match status" value="2"/>
</dbReference>
<keyword evidence="18" id="KW-1185">Reference proteome</keyword>
<evidence type="ECO:0000256" key="12">
    <source>
        <dbReference type="ARBA" id="ARBA00022958"/>
    </source>
</evidence>